<organism evidence="1">
    <name type="scientific">hydrothermal vent metagenome</name>
    <dbReference type="NCBI Taxonomy" id="652676"/>
    <lineage>
        <taxon>unclassified sequences</taxon>
        <taxon>metagenomes</taxon>
        <taxon>ecological metagenomes</taxon>
    </lineage>
</organism>
<dbReference type="EMBL" id="UOFE01000036">
    <property type="protein sequence ID" value="VAW53877.1"/>
    <property type="molecule type" value="Genomic_DNA"/>
</dbReference>
<protein>
    <submittedName>
        <fullName evidence="1">Glucose-1-phosphate thymidylyltransferase</fullName>
        <ecNumber evidence="1">2.7.7.24</ecNumber>
    </submittedName>
</protein>
<sequence>MKGMIRVEHMGCGFVWLGTDTHESMLGASSFIQTIENCQGLKVACI</sequence>
<keyword evidence="1" id="KW-0808">Transferase</keyword>
<feature type="non-terminal residue" evidence="1">
    <location>
        <position position="46"/>
    </location>
</feature>
<proteinExistence type="predicted"/>
<name>A0A3B0WT97_9ZZZZ</name>
<gene>
    <name evidence="1" type="ORF">MNBD_GAMMA05-1565</name>
</gene>
<accession>A0A3B0WT97</accession>
<evidence type="ECO:0000313" key="1">
    <source>
        <dbReference type="EMBL" id="VAW53877.1"/>
    </source>
</evidence>
<dbReference type="GO" id="GO:0008879">
    <property type="term" value="F:glucose-1-phosphate thymidylyltransferase activity"/>
    <property type="evidence" value="ECO:0007669"/>
    <property type="project" value="UniProtKB-EC"/>
</dbReference>
<dbReference type="AlphaFoldDB" id="A0A3B0WT97"/>
<keyword evidence="1" id="KW-0548">Nucleotidyltransferase</keyword>
<reference evidence="1" key="1">
    <citation type="submission" date="2018-06" db="EMBL/GenBank/DDBJ databases">
        <authorList>
            <person name="Zhirakovskaya E."/>
        </authorList>
    </citation>
    <scope>NUCLEOTIDE SEQUENCE</scope>
</reference>
<dbReference type="EC" id="2.7.7.24" evidence="1"/>